<protein>
    <recommendedName>
        <fullName evidence="2">Peptidase M28 domain-containing protein</fullName>
    </recommendedName>
</protein>
<evidence type="ECO:0000256" key="1">
    <source>
        <dbReference type="SAM" id="SignalP"/>
    </source>
</evidence>
<dbReference type="PANTHER" id="PTHR12147">
    <property type="entry name" value="METALLOPEPTIDASE M28 FAMILY MEMBER"/>
    <property type="match status" value="1"/>
</dbReference>
<proteinExistence type="predicted"/>
<dbReference type="PANTHER" id="PTHR12147:SF26">
    <property type="entry name" value="PEPTIDASE M28 DOMAIN-CONTAINING PROTEIN"/>
    <property type="match status" value="1"/>
</dbReference>
<keyword evidence="4" id="KW-1185">Reference proteome</keyword>
<feature type="chain" id="PRO_5032386034" description="Peptidase M28 domain-containing protein" evidence="1">
    <location>
        <begin position="20"/>
        <end position="429"/>
    </location>
</feature>
<evidence type="ECO:0000313" key="3">
    <source>
        <dbReference type="EMBL" id="NIK73269.1"/>
    </source>
</evidence>
<dbReference type="InterPro" id="IPR007484">
    <property type="entry name" value="Peptidase_M28"/>
</dbReference>
<feature type="signal peptide" evidence="1">
    <location>
        <begin position="1"/>
        <end position="19"/>
    </location>
</feature>
<dbReference type="EMBL" id="JAASRN010000001">
    <property type="protein sequence ID" value="NIK73269.1"/>
    <property type="molecule type" value="Genomic_DNA"/>
</dbReference>
<comment type="caution">
    <text evidence="3">The sequence shown here is derived from an EMBL/GenBank/DDBJ whole genome shotgun (WGS) entry which is preliminary data.</text>
</comment>
<sequence>MRIVTVVFLGLGLCLAVQAQDLARVRQTLDTLCSPFMDGRGYRHNGSQKAAFYLADEFRKIGLRTFANAPDYLQPFKLTVNTFDKAVLRLNGKKMQLAYDYLPHPASRGGKGHKRLLFLDSTFVLDMSKRRQLLQMKHLERYAVVADDKSLTYLQTDSSLARKLQQAGAWIDFAPRVIGSLAPRAVLAPTFQLKNSLIARVHASKRIGFKLKQQQLNEYPCYNVVGYVEGSEHPQQFLVVTAHYDHLGSIGDVYFPGANDNASGVSMLLELARYFQANPLPYSVAFIAFGAEEIGLKGSLHYVQHPLFPLSDIRFLLNLDLVGTGEEGITVVNGKIYEEAYQLLSRIDLQKQYVASIEARGAAANSDHYFFSRMGVPAFFIYARGGSQAYHDPEDRPQALSLAAYRGIFSLIIDFFEALSLLAPSFSQP</sequence>
<keyword evidence="1" id="KW-0732">Signal</keyword>
<dbReference type="GO" id="GO:0006508">
    <property type="term" value="P:proteolysis"/>
    <property type="evidence" value="ECO:0007669"/>
    <property type="project" value="InterPro"/>
</dbReference>
<organism evidence="3 4">
    <name type="scientific">Thermonema lapsum</name>
    <dbReference type="NCBI Taxonomy" id="28195"/>
    <lineage>
        <taxon>Bacteria</taxon>
        <taxon>Pseudomonadati</taxon>
        <taxon>Bacteroidota</taxon>
        <taxon>Cytophagia</taxon>
        <taxon>Cytophagales</taxon>
        <taxon>Thermonemataceae</taxon>
        <taxon>Thermonema</taxon>
    </lineage>
</organism>
<dbReference type="Gene3D" id="3.40.630.10">
    <property type="entry name" value="Zn peptidases"/>
    <property type="match status" value="1"/>
</dbReference>
<dbReference type="AlphaFoldDB" id="A0A846MP73"/>
<dbReference type="Pfam" id="PF04389">
    <property type="entry name" value="Peptidase_M28"/>
    <property type="match status" value="1"/>
</dbReference>
<dbReference type="RefSeq" id="WP_166918527.1">
    <property type="nucleotide sequence ID" value="NZ_JAASRN010000001.1"/>
</dbReference>
<dbReference type="Proteomes" id="UP000537126">
    <property type="component" value="Unassembled WGS sequence"/>
</dbReference>
<evidence type="ECO:0000259" key="2">
    <source>
        <dbReference type="Pfam" id="PF04389"/>
    </source>
</evidence>
<dbReference type="InterPro" id="IPR045175">
    <property type="entry name" value="M28_fam"/>
</dbReference>
<dbReference type="SUPFAM" id="SSF53187">
    <property type="entry name" value="Zn-dependent exopeptidases"/>
    <property type="match status" value="1"/>
</dbReference>
<evidence type="ECO:0000313" key="4">
    <source>
        <dbReference type="Proteomes" id="UP000537126"/>
    </source>
</evidence>
<feature type="domain" description="Peptidase M28" evidence="2">
    <location>
        <begin position="223"/>
        <end position="414"/>
    </location>
</feature>
<name>A0A846MP73_9BACT</name>
<gene>
    <name evidence="3" type="ORF">FHS56_000755</name>
</gene>
<reference evidence="3 4" key="1">
    <citation type="submission" date="2020-03" db="EMBL/GenBank/DDBJ databases">
        <title>Genomic Encyclopedia of Type Strains, Phase IV (KMG-IV): sequencing the most valuable type-strain genomes for metagenomic binning, comparative biology and taxonomic classification.</title>
        <authorList>
            <person name="Goeker M."/>
        </authorList>
    </citation>
    <scope>NUCLEOTIDE SEQUENCE [LARGE SCALE GENOMIC DNA]</scope>
    <source>
        <strain evidence="3 4">DSM 5718</strain>
    </source>
</reference>
<dbReference type="GO" id="GO:0008235">
    <property type="term" value="F:metalloexopeptidase activity"/>
    <property type="evidence" value="ECO:0007669"/>
    <property type="project" value="InterPro"/>
</dbReference>
<accession>A0A846MP73</accession>